<evidence type="ECO:0000313" key="2">
    <source>
        <dbReference type="EMBL" id="NYS96708.1"/>
    </source>
</evidence>
<dbReference type="EMBL" id="JACBXX010000132">
    <property type="protein sequence ID" value="NYS96708.1"/>
    <property type="molecule type" value="Genomic_DNA"/>
</dbReference>
<keyword evidence="1" id="KW-1133">Transmembrane helix</keyword>
<sequence length="162" mass="18724">MKQDKLIYLIFGTYLISFLLLVFDYSSSNTLLSTQLNLVQKELGISSIKLTILVFLISVIYSIIVLLIYYKVCEFVALKFDESQNYNNEMLLVSIMISESICYVTALFLFGFVDLYIMKLVIPVLGLTILALLLRGKYSSKYTLVVLAVRFFFYLTNFFIFI</sequence>
<feature type="transmembrane region" description="Helical" evidence="1">
    <location>
        <begin position="47"/>
        <end position="70"/>
    </location>
</feature>
<dbReference type="AlphaFoldDB" id="A0A7Z0S4M0"/>
<reference evidence="2 3" key="1">
    <citation type="submission" date="2020-07" db="EMBL/GenBank/DDBJ databases">
        <title>MOT database genomes.</title>
        <authorList>
            <person name="Joseph S."/>
            <person name="Aduse-Opoku J."/>
            <person name="Hashim A."/>
            <person name="Wade W."/>
            <person name="Curtis M."/>
        </authorList>
    </citation>
    <scope>NUCLEOTIDE SEQUENCE [LARGE SCALE GENOMIC DNA]</scope>
    <source>
        <strain evidence="2 3">STR</strain>
    </source>
</reference>
<protein>
    <submittedName>
        <fullName evidence="2">Uncharacterized protein</fullName>
    </submittedName>
</protein>
<dbReference type="Proteomes" id="UP000589521">
    <property type="component" value="Unassembled WGS sequence"/>
</dbReference>
<proteinExistence type="predicted"/>
<feature type="transmembrane region" description="Helical" evidence="1">
    <location>
        <begin position="142"/>
        <end position="161"/>
    </location>
</feature>
<accession>A0A7Z0S4M0</accession>
<feature type="transmembrane region" description="Helical" evidence="1">
    <location>
        <begin position="7"/>
        <end position="27"/>
    </location>
</feature>
<organism evidence="2 3">
    <name type="scientific">Streptococcus danieliae</name>
    <dbReference type="NCBI Taxonomy" id="747656"/>
    <lineage>
        <taxon>Bacteria</taxon>
        <taxon>Bacillati</taxon>
        <taxon>Bacillota</taxon>
        <taxon>Bacilli</taxon>
        <taxon>Lactobacillales</taxon>
        <taxon>Streptococcaceae</taxon>
        <taxon>Streptococcus</taxon>
    </lineage>
</organism>
<keyword evidence="1" id="KW-0472">Membrane</keyword>
<gene>
    <name evidence="2" type="ORF">HZY94_05890</name>
</gene>
<feature type="transmembrane region" description="Helical" evidence="1">
    <location>
        <begin position="116"/>
        <end position="135"/>
    </location>
</feature>
<feature type="transmembrane region" description="Helical" evidence="1">
    <location>
        <begin position="91"/>
        <end position="110"/>
    </location>
</feature>
<comment type="caution">
    <text evidence="2">The sequence shown here is derived from an EMBL/GenBank/DDBJ whole genome shotgun (WGS) entry which is preliminary data.</text>
</comment>
<name>A0A7Z0S4M0_9STRE</name>
<dbReference type="RefSeq" id="WP_179925416.1">
    <property type="nucleotide sequence ID" value="NZ_JACBXX010000132.1"/>
</dbReference>
<evidence type="ECO:0000313" key="3">
    <source>
        <dbReference type="Proteomes" id="UP000589521"/>
    </source>
</evidence>
<keyword evidence="1" id="KW-0812">Transmembrane</keyword>
<evidence type="ECO:0000256" key="1">
    <source>
        <dbReference type="SAM" id="Phobius"/>
    </source>
</evidence>